<evidence type="ECO:0000313" key="1">
    <source>
        <dbReference type="EMBL" id="ARN22309.1"/>
    </source>
</evidence>
<proteinExistence type="predicted"/>
<dbReference type="AlphaFoldDB" id="A0A1W6LDJ8"/>
<sequence length="179" mass="20110">MFRGAMFWNRKKARSVRTEPREHHYVFAHYTVREVCEQDPLQFFSIVGSPEQPKFLAWLWELTAKRIGAPVSEVNTAELSVTTGRVKDCPAIIFRMPPPEASAEAHFVAVLLTSSPEPGDAGNEASRAQFRYFTLEYGKNLDGSTRTVMCEWADGAHRNFGDGPAATTEDFIGAVERRI</sequence>
<dbReference type="EMBL" id="CP015118">
    <property type="protein sequence ID" value="ARN22309.1"/>
    <property type="molecule type" value="Genomic_DNA"/>
</dbReference>
<organism evidence="1 2">
    <name type="scientific">Piscinibacter gummiphilus</name>
    <dbReference type="NCBI Taxonomy" id="946333"/>
    <lineage>
        <taxon>Bacteria</taxon>
        <taxon>Pseudomonadati</taxon>
        <taxon>Pseudomonadota</taxon>
        <taxon>Betaproteobacteria</taxon>
        <taxon>Burkholderiales</taxon>
        <taxon>Sphaerotilaceae</taxon>
        <taxon>Piscinibacter</taxon>
    </lineage>
</organism>
<dbReference type="KEGG" id="rgu:A4W93_21735"/>
<accession>A0A1W6LDJ8</accession>
<protein>
    <submittedName>
        <fullName evidence="1">Uncharacterized protein</fullName>
    </submittedName>
</protein>
<name>A0A1W6LDJ8_9BURK</name>
<dbReference type="Proteomes" id="UP000193427">
    <property type="component" value="Chromosome"/>
</dbReference>
<reference evidence="1 2" key="1">
    <citation type="submission" date="2016-04" db="EMBL/GenBank/DDBJ databases">
        <title>Complete genome sequence of natural rubber-degrading, novel Gram-negative bacterium, Rhizobacter gummiphilus strain NS21.</title>
        <authorList>
            <person name="Tabata M."/>
            <person name="Kasai D."/>
            <person name="Fukuda M."/>
        </authorList>
    </citation>
    <scope>NUCLEOTIDE SEQUENCE [LARGE SCALE GENOMIC DNA]</scope>
    <source>
        <strain evidence="1 2">NS21</strain>
    </source>
</reference>
<evidence type="ECO:0000313" key="2">
    <source>
        <dbReference type="Proteomes" id="UP000193427"/>
    </source>
</evidence>
<keyword evidence="2" id="KW-1185">Reference proteome</keyword>
<gene>
    <name evidence="1" type="ORF">A4W93_21735</name>
</gene>